<comment type="function">
    <text evidence="7">Provides the (R)-glutamate required for cell wall biosynthesis.</text>
</comment>
<comment type="pathway">
    <text evidence="7">Cell wall biogenesis; peptidoglycan biosynthesis.</text>
</comment>
<evidence type="ECO:0000256" key="5">
    <source>
        <dbReference type="ARBA" id="ARBA00023235"/>
    </source>
</evidence>
<dbReference type="AlphaFoldDB" id="A0AA37T6H9"/>
<dbReference type="NCBIfam" id="TIGR00067">
    <property type="entry name" value="glut_race"/>
    <property type="match status" value="1"/>
</dbReference>
<dbReference type="EC" id="5.1.1.3" evidence="2 7"/>
<dbReference type="RefSeq" id="WP_232595331.1">
    <property type="nucleotide sequence ID" value="NZ_BSPD01000057.1"/>
</dbReference>
<dbReference type="Gene3D" id="3.40.50.1860">
    <property type="match status" value="2"/>
</dbReference>
<dbReference type="GO" id="GO:0008360">
    <property type="term" value="P:regulation of cell shape"/>
    <property type="evidence" value="ECO:0007669"/>
    <property type="project" value="UniProtKB-KW"/>
</dbReference>
<dbReference type="InterPro" id="IPR033134">
    <property type="entry name" value="Asp/Glu_racemase_AS_2"/>
</dbReference>
<dbReference type="PROSITE" id="PS00924">
    <property type="entry name" value="ASP_GLU_RACEMASE_2"/>
    <property type="match status" value="1"/>
</dbReference>
<feature type="binding site" evidence="7">
    <location>
        <begin position="191"/>
        <end position="192"/>
    </location>
    <ligand>
        <name>substrate</name>
    </ligand>
</feature>
<dbReference type="EMBL" id="BSPD01000057">
    <property type="protein sequence ID" value="GLS26679.1"/>
    <property type="molecule type" value="Genomic_DNA"/>
</dbReference>
<keyword evidence="4 7" id="KW-0573">Peptidoglycan synthesis</keyword>
<dbReference type="InterPro" id="IPR004391">
    <property type="entry name" value="Glu_race"/>
</dbReference>
<proteinExistence type="inferred from homology"/>
<keyword evidence="5 7" id="KW-0413">Isomerase</keyword>
<protein>
    <recommendedName>
        <fullName evidence="2 7">Glutamate racemase</fullName>
        <ecNumber evidence="2 7">5.1.1.3</ecNumber>
    </recommendedName>
</protein>
<evidence type="ECO:0000313" key="9">
    <source>
        <dbReference type="Proteomes" id="UP001156870"/>
    </source>
</evidence>
<dbReference type="InterPro" id="IPR001920">
    <property type="entry name" value="Asp/Glu_race"/>
</dbReference>
<dbReference type="PANTHER" id="PTHR21198">
    <property type="entry name" value="GLUTAMATE RACEMASE"/>
    <property type="match status" value="1"/>
</dbReference>
<sequence>MMNLQPRILVFDSGVGGLSIVKHIKTRLPSAHITFAADNAAFPYGEKSEDELIARIESVVGHLCQRAHYDIIVVGCNSASTIALPTLRSLLTQPVVGVVPAVKPAARLSDSKVIGLLATQGTVNRQYTDGLIQEFANDCTVIPVGSKALVGLAEEKLRNNPPSLTQLTSVLAPFSAHPRFPEMDTMVLACTHFPLLEADLKRVLPNITHWVDSGDAIARRVQFLVEEQRVMKAQTSLSDRRVESSITTPPHYQALFTAPPLKAEALMAQLGTWFCATWSLVDLPFSTAPPKENELACTDSACSELGFNEFGFRESDLDDGASQ</sequence>
<dbReference type="GO" id="GO:0071555">
    <property type="term" value="P:cell wall organization"/>
    <property type="evidence" value="ECO:0007669"/>
    <property type="project" value="UniProtKB-KW"/>
</dbReference>
<dbReference type="PROSITE" id="PS00923">
    <property type="entry name" value="ASP_GLU_RACEMASE_1"/>
    <property type="match status" value="1"/>
</dbReference>
<dbReference type="GO" id="GO:0008881">
    <property type="term" value="F:glutamate racemase activity"/>
    <property type="evidence" value="ECO:0007669"/>
    <property type="project" value="UniProtKB-UniRule"/>
</dbReference>
<evidence type="ECO:0000256" key="4">
    <source>
        <dbReference type="ARBA" id="ARBA00022984"/>
    </source>
</evidence>
<keyword evidence="3 7" id="KW-0133">Cell shape</keyword>
<dbReference type="Proteomes" id="UP001156870">
    <property type="component" value="Unassembled WGS sequence"/>
</dbReference>
<reference evidence="8 9" key="1">
    <citation type="journal article" date="2014" name="Int. J. Syst. Evol. Microbiol.">
        <title>Complete genome sequence of Corynebacterium casei LMG S-19264T (=DSM 44701T), isolated from a smear-ripened cheese.</title>
        <authorList>
            <consortium name="US DOE Joint Genome Institute (JGI-PGF)"/>
            <person name="Walter F."/>
            <person name="Albersmeier A."/>
            <person name="Kalinowski J."/>
            <person name="Ruckert C."/>
        </authorList>
    </citation>
    <scope>NUCLEOTIDE SEQUENCE [LARGE SCALE GENOMIC DNA]</scope>
    <source>
        <strain evidence="8 9">NBRC 110095</strain>
    </source>
</reference>
<organism evidence="8 9">
    <name type="scientific">Marinibactrum halimedae</name>
    <dbReference type="NCBI Taxonomy" id="1444977"/>
    <lineage>
        <taxon>Bacteria</taxon>
        <taxon>Pseudomonadati</taxon>
        <taxon>Pseudomonadota</taxon>
        <taxon>Gammaproteobacteria</taxon>
        <taxon>Cellvibrionales</taxon>
        <taxon>Cellvibrionaceae</taxon>
        <taxon>Marinibactrum</taxon>
    </lineage>
</organism>
<dbReference type="InterPro" id="IPR018187">
    <property type="entry name" value="Asp/Glu_racemase_AS_1"/>
</dbReference>
<evidence type="ECO:0000256" key="1">
    <source>
        <dbReference type="ARBA" id="ARBA00001602"/>
    </source>
</evidence>
<keyword evidence="9" id="KW-1185">Reference proteome</keyword>
<evidence type="ECO:0000256" key="7">
    <source>
        <dbReference type="HAMAP-Rule" id="MF_00258"/>
    </source>
</evidence>
<evidence type="ECO:0000256" key="2">
    <source>
        <dbReference type="ARBA" id="ARBA00013090"/>
    </source>
</evidence>
<dbReference type="Pfam" id="PF01177">
    <property type="entry name" value="Asp_Glu_race"/>
    <property type="match status" value="1"/>
</dbReference>
<feature type="binding site" evidence="7">
    <location>
        <begin position="12"/>
        <end position="13"/>
    </location>
    <ligand>
        <name>substrate</name>
    </ligand>
</feature>
<comment type="similarity">
    <text evidence="7">Belongs to the aspartate/glutamate racemases family.</text>
</comment>
<feature type="active site" description="Proton donor/acceptor" evidence="7">
    <location>
        <position position="76"/>
    </location>
</feature>
<evidence type="ECO:0000256" key="6">
    <source>
        <dbReference type="ARBA" id="ARBA00023316"/>
    </source>
</evidence>
<dbReference type="InterPro" id="IPR015942">
    <property type="entry name" value="Asp/Glu/hydantoin_racemase"/>
</dbReference>
<dbReference type="HAMAP" id="MF_00258">
    <property type="entry name" value="Glu_racemase"/>
    <property type="match status" value="1"/>
</dbReference>
<feature type="active site" description="Proton donor/acceptor" evidence="7">
    <location>
        <position position="190"/>
    </location>
</feature>
<dbReference type="SUPFAM" id="SSF53681">
    <property type="entry name" value="Aspartate/glutamate racemase"/>
    <property type="match status" value="2"/>
</dbReference>
<dbReference type="GO" id="GO:0009252">
    <property type="term" value="P:peptidoglycan biosynthetic process"/>
    <property type="evidence" value="ECO:0007669"/>
    <property type="project" value="UniProtKB-UniRule"/>
</dbReference>
<feature type="binding site" evidence="7">
    <location>
        <begin position="77"/>
        <end position="78"/>
    </location>
    <ligand>
        <name>substrate</name>
    </ligand>
</feature>
<dbReference type="PANTHER" id="PTHR21198:SF2">
    <property type="entry name" value="GLUTAMATE RACEMASE"/>
    <property type="match status" value="1"/>
</dbReference>
<gene>
    <name evidence="7" type="primary">murI</name>
    <name evidence="8" type="ORF">GCM10007877_23960</name>
</gene>
<accession>A0AA37T6H9</accession>
<comment type="catalytic activity">
    <reaction evidence="1 7">
        <text>L-glutamate = D-glutamate</text>
        <dbReference type="Rhea" id="RHEA:12813"/>
        <dbReference type="ChEBI" id="CHEBI:29985"/>
        <dbReference type="ChEBI" id="CHEBI:29986"/>
        <dbReference type="EC" id="5.1.1.3"/>
    </reaction>
</comment>
<evidence type="ECO:0000313" key="8">
    <source>
        <dbReference type="EMBL" id="GLS26679.1"/>
    </source>
</evidence>
<feature type="binding site" evidence="7">
    <location>
        <begin position="44"/>
        <end position="45"/>
    </location>
    <ligand>
        <name>substrate</name>
    </ligand>
</feature>
<comment type="caution">
    <text evidence="8">The sequence shown here is derived from an EMBL/GenBank/DDBJ whole genome shotgun (WGS) entry which is preliminary data.</text>
</comment>
<name>A0AA37T6H9_9GAMM</name>
<evidence type="ECO:0000256" key="3">
    <source>
        <dbReference type="ARBA" id="ARBA00022960"/>
    </source>
</evidence>
<keyword evidence="6 7" id="KW-0961">Cell wall biogenesis/degradation</keyword>